<organism evidence="2 3">
    <name type="scientific">Tateyamaria armeniaca</name>
    <dbReference type="NCBI Taxonomy" id="2518930"/>
    <lineage>
        <taxon>Bacteria</taxon>
        <taxon>Pseudomonadati</taxon>
        <taxon>Pseudomonadota</taxon>
        <taxon>Alphaproteobacteria</taxon>
        <taxon>Rhodobacterales</taxon>
        <taxon>Roseobacteraceae</taxon>
        <taxon>Tateyamaria</taxon>
    </lineage>
</organism>
<dbReference type="RefSeq" id="WP_407592367.1">
    <property type="nucleotide sequence ID" value="NZ_JBHDIY010000002.1"/>
</dbReference>
<name>A0ABW8UX64_9RHOB</name>
<evidence type="ECO:0000256" key="1">
    <source>
        <dbReference type="SAM" id="SignalP"/>
    </source>
</evidence>
<comment type="caution">
    <text evidence="2">The sequence shown here is derived from an EMBL/GenBank/DDBJ whole genome shotgun (WGS) entry which is preliminary data.</text>
</comment>
<keyword evidence="1" id="KW-0732">Signal</keyword>
<evidence type="ECO:0000313" key="2">
    <source>
        <dbReference type="EMBL" id="MFL4470516.1"/>
    </source>
</evidence>
<dbReference type="EMBL" id="JBHDIY010000002">
    <property type="protein sequence ID" value="MFL4470516.1"/>
    <property type="molecule type" value="Genomic_DNA"/>
</dbReference>
<evidence type="ECO:0000313" key="3">
    <source>
        <dbReference type="Proteomes" id="UP001627408"/>
    </source>
</evidence>
<dbReference type="Proteomes" id="UP001627408">
    <property type="component" value="Unassembled WGS sequence"/>
</dbReference>
<protein>
    <submittedName>
        <fullName evidence="2">MBL fold metallo-hydrolase</fullName>
    </submittedName>
</protein>
<feature type="signal peptide" evidence="1">
    <location>
        <begin position="1"/>
        <end position="19"/>
    </location>
</feature>
<dbReference type="Gene3D" id="3.60.15.10">
    <property type="entry name" value="Ribonuclease Z/Hydroxyacylglutathione hydrolase-like"/>
    <property type="match status" value="1"/>
</dbReference>
<dbReference type="PANTHER" id="PTHR39189">
    <property type="entry name" value="UPF0173 METAL-DEPENDENT HYDROLASE YTKL"/>
    <property type="match status" value="1"/>
</dbReference>
<proteinExistence type="predicted"/>
<feature type="chain" id="PRO_5047110543" evidence="1">
    <location>
        <begin position="20"/>
        <end position="276"/>
    </location>
</feature>
<sequence>MRLILICLTLLLLPLTTAAQQTRTPSHCIALAGDIDGATYVHKASYNVDVAPETVRIHYIAHASFLIRTAGGLNMVTDFTGFTGSAPMIPDVVTMNHAHETHWTAFPDPAIPHVLPGWGEFGQGIDHRVDLGEVLVRNVSTDIRSQFSGIEDNGNSIFIFEVAGLCIGHLGHLHHEPNDEQYAAIGRLDVVMAAVDGGMTVDLPTMMRIVDRLRSSIVIPMHWFGDYTLNTFLDGMRDTFQVVEVGGPALDVSLDRLPSRPTIMVLRPAWLQVQPD</sequence>
<keyword evidence="3" id="KW-1185">Reference proteome</keyword>
<gene>
    <name evidence="2" type="ORF">ACERZ8_11735</name>
</gene>
<dbReference type="PANTHER" id="PTHR39189:SF1">
    <property type="entry name" value="UPF0173 METAL-DEPENDENT HYDROLASE YTKL"/>
    <property type="match status" value="1"/>
</dbReference>
<accession>A0ABW8UX64</accession>
<reference evidence="2 3" key="1">
    <citation type="submission" date="2024-08" db="EMBL/GenBank/DDBJ databases">
        <title>Tateyamaria sp. nov., isolated from marine algae.</title>
        <authorList>
            <person name="Choi B.J."/>
            <person name="Kim J.M."/>
            <person name="Lee J.K."/>
            <person name="Choi D.G."/>
            <person name="Bayburt H."/>
            <person name="Baek J.H."/>
            <person name="Han D.M."/>
            <person name="Jeon C.O."/>
        </authorList>
    </citation>
    <scope>NUCLEOTIDE SEQUENCE [LARGE SCALE GENOMIC DNA]</scope>
    <source>
        <strain evidence="2 3">KMU-156</strain>
    </source>
</reference>
<dbReference type="SUPFAM" id="SSF56281">
    <property type="entry name" value="Metallo-hydrolase/oxidoreductase"/>
    <property type="match status" value="1"/>
</dbReference>
<dbReference type="InterPro" id="IPR036866">
    <property type="entry name" value="RibonucZ/Hydroxyglut_hydro"/>
</dbReference>
<dbReference type="Pfam" id="PF13483">
    <property type="entry name" value="Lactamase_B_3"/>
    <property type="match status" value="1"/>
</dbReference>